<feature type="transmembrane region" description="Helical" evidence="1">
    <location>
        <begin position="21"/>
        <end position="42"/>
    </location>
</feature>
<reference evidence="3" key="2">
    <citation type="submission" date="2012-02" db="EMBL/GenBank/DDBJ databases">
        <title>Complete genome sequence of Blastococcus saxobsidens strain DD2.</title>
        <authorList>
            <person name="Genoscope."/>
        </authorList>
    </citation>
    <scope>NUCLEOTIDE SEQUENCE [LARGE SCALE GENOMIC DNA]</scope>
    <source>
        <strain evidence="3">DD2</strain>
    </source>
</reference>
<dbReference type="KEGG" id="bsd:BLASA_2302"/>
<dbReference type="EMBL" id="FO117623">
    <property type="protein sequence ID" value="CCG03207.1"/>
    <property type="molecule type" value="Genomic_DNA"/>
</dbReference>
<keyword evidence="1" id="KW-0812">Transmembrane</keyword>
<protein>
    <submittedName>
        <fullName evidence="2">Uncharacterized protein</fullName>
    </submittedName>
</protein>
<sequence length="112" mass="13276">MADADSLLHRRRRAREDVSRARFQLRLQIGLGLLWVVLAVLRWTEDDGSDWLDWGWTVLSLAYLGVGLACWRTFRRERAQRRRWSGSTCDRSPRRLSIGWWWRLGTGPRPAR</sequence>
<dbReference type="RefSeq" id="WP_014376090.1">
    <property type="nucleotide sequence ID" value="NC_016943.1"/>
</dbReference>
<keyword evidence="1" id="KW-0472">Membrane</keyword>
<gene>
    <name evidence="2" type="ordered locus">BLASA_2302</name>
</gene>
<organism evidence="2 3">
    <name type="scientific">Blastococcus saxobsidens (strain DD2)</name>
    <dbReference type="NCBI Taxonomy" id="1146883"/>
    <lineage>
        <taxon>Bacteria</taxon>
        <taxon>Bacillati</taxon>
        <taxon>Actinomycetota</taxon>
        <taxon>Actinomycetes</taxon>
        <taxon>Geodermatophilales</taxon>
        <taxon>Geodermatophilaceae</taxon>
        <taxon>Blastococcus</taxon>
    </lineage>
</organism>
<keyword evidence="1" id="KW-1133">Transmembrane helix</keyword>
<evidence type="ECO:0000256" key="1">
    <source>
        <dbReference type="SAM" id="Phobius"/>
    </source>
</evidence>
<feature type="transmembrane region" description="Helical" evidence="1">
    <location>
        <begin position="54"/>
        <end position="74"/>
    </location>
</feature>
<keyword evidence="3" id="KW-1185">Reference proteome</keyword>
<dbReference type="Proteomes" id="UP000007517">
    <property type="component" value="Chromosome"/>
</dbReference>
<name>H6RUP0_BLASD</name>
<evidence type="ECO:0000313" key="2">
    <source>
        <dbReference type="EMBL" id="CCG03207.1"/>
    </source>
</evidence>
<proteinExistence type="predicted"/>
<evidence type="ECO:0000313" key="3">
    <source>
        <dbReference type="Proteomes" id="UP000007517"/>
    </source>
</evidence>
<dbReference type="STRING" id="1146883.BLASA_2302"/>
<reference evidence="2 3" key="1">
    <citation type="journal article" date="2012" name="J. Bacteriol.">
        <title>Genome Sequence of Blastococcus saxobsidens DD2, a Stone-Inhabiting Bacterium.</title>
        <authorList>
            <person name="Chouaia B."/>
            <person name="Crotti E."/>
            <person name="Brusetti L."/>
            <person name="Daffonchio D."/>
            <person name="Essoussi I."/>
            <person name="Nouioui I."/>
            <person name="Sbissi I."/>
            <person name="Ghodhbane-Gtari F."/>
            <person name="Gtari M."/>
            <person name="Vacherie B."/>
            <person name="Barbe V."/>
            <person name="Medigue C."/>
            <person name="Gury J."/>
            <person name="Pujic P."/>
            <person name="Normand P."/>
        </authorList>
    </citation>
    <scope>NUCLEOTIDE SEQUENCE [LARGE SCALE GENOMIC DNA]</scope>
    <source>
        <strain evidence="2 3">DD2</strain>
    </source>
</reference>
<dbReference type="HOGENOM" id="CLU_2141027_0_0_11"/>
<accession>H6RUP0</accession>
<dbReference type="AlphaFoldDB" id="H6RUP0"/>